<evidence type="ECO:0000256" key="3">
    <source>
        <dbReference type="ARBA" id="ARBA00022729"/>
    </source>
</evidence>
<dbReference type="KEGG" id="evi:Echvi_1377"/>
<keyword evidence="4" id="KW-0472">Membrane</keyword>
<dbReference type="SUPFAM" id="SSF48452">
    <property type="entry name" value="TPR-like"/>
    <property type="match status" value="1"/>
</dbReference>
<dbReference type="PATRIC" id="fig|926556.3.peg.1464"/>
<keyword evidence="3" id="KW-0732">Signal</keyword>
<dbReference type="AlphaFoldDB" id="L0FY18"/>
<feature type="domain" description="RagB/SusD" evidence="6">
    <location>
        <begin position="350"/>
        <end position="459"/>
    </location>
</feature>
<dbReference type="Pfam" id="PF07980">
    <property type="entry name" value="SusD_RagB"/>
    <property type="match status" value="1"/>
</dbReference>
<name>L0FY18_ECHVK</name>
<dbReference type="InterPro" id="IPR012944">
    <property type="entry name" value="SusD_RagB_dom"/>
</dbReference>
<evidence type="ECO:0000256" key="2">
    <source>
        <dbReference type="ARBA" id="ARBA00006275"/>
    </source>
</evidence>
<comment type="subcellular location">
    <subcellularLocation>
        <location evidence="1">Cell outer membrane</location>
    </subcellularLocation>
</comment>
<dbReference type="InterPro" id="IPR011990">
    <property type="entry name" value="TPR-like_helical_dom_sf"/>
</dbReference>
<dbReference type="RefSeq" id="WP_015265210.1">
    <property type="nucleotide sequence ID" value="NC_019904.1"/>
</dbReference>
<proteinExistence type="inferred from homology"/>
<evidence type="ECO:0000313" key="8">
    <source>
        <dbReference type="EMBL" id="AGA77646.1"/>
    </source>
</evidence>
<organism evidence="8 9">
    <name type="scientific">Echinicola vietnamensis (strain DSM 17526 / LMG 23754 / KMM 6221)</name>
    <dbReference type="NCBI Taxonomy" id="926556"/>
    <lineage>
        <taxon>Bacteria</taxon>
        <taxon>Pseudomonadati</taxon>
        <taxon>Bacteroidota</taxon>
        <taxon>Cytophagia</taxon>
        <taxon>Cytophagales</taxon>
        <taxon>Cyclobacteriaceae</taxon>
        <taxon>Echinicola</taxon>
    </lineage>
</organism>
<dbReference type="HOGENOM" id="CLU_015553_3_0_10"/>
<evidence type="ECO:0000256" key="4">
    <source>
        <dbReference type="ARBA" id="ARBA00023136"/>
    </source>
</evidence>
<dbReference type="Pfam" id="PF14322">
    <property type="entry name" value="SusD-like_3"/>
    <property type="match status" value="1"/>
</dbReference>
<evidence type="ECO:0000313" key="9">
    <source>
        <dbReference type="Proteomes" id="UP000010796"/>
    </source>
</evidence>
<evidence type="ECO:0000256" key="1">
    <source>
        <dbReference type="ARBA" id="ARBA00004442"/>
    </source>
</evidence>
<dbReference type="Proteomes" id="UP000010796">
    <property type="component" value="Chromosome"/>
</dbReference>
<dbReference type="STRING" id="926556.Echvi_1377"/>
<protein>
    <submittedName>
        <fullName evidence="8">RagB/SusD family protein</fullName>
    </submittedName>
</protein>
<sequence>MKKRNSIRYYGLRIFLAVEIIFLAGCSELNTWLDEKSTLSDSRPETLTDMRAILDYAEWMNYFCPSMGDLGTDNIYMDIQAFNSAPETQRNAYIWADVIFNEPESLDWTSAYRKIAHANVALDGLNSIKRTSANSAEYDAVKGTALFFRGFTYYGLAQMFCKVYSESNMQSLGLPLRITSDINITPKRSSLEQTYDQIFQDLHEALALLPDVTSYQTRPTKTSVRGLLARVYLNIGDFQNALMYADMALKDNNNLLDFNDSSLVNLSSFYRFPVHPLNPEIMFWAASNLHYVISPLNIMISSVSNDLYQKYDDNDLRKKFFFAEEGENEIKFRGTYSGLNRNFAGIAVNEVILIRAECNARIGNVSDAKEDINLLLEKRYLKGTFEPISIDHPDSLLNKILEERRKELPFTAQLRWDDLRRLNLDERFAKTMKRELGNQVYSLPPNDPRYVFPIPLMDVQLGDLQQNER</sequence>
<evidence type="ECO:0000259" key="7">
    <source>
        <dbReference type="Pfam" id="PF14322"/>
    </source>
</evidence>
<dbReference type="eggNOG" id="COG1834">
    <property type="taxonomic scope" value="Bacteria"/>
</dbReference>
<dbReference type="Gene3D" id="1.25.40.390">
    <property type="match status" value="1"/>
</dbReference>
<feature type="domain" description="SusD-like N-terminal" evidence="7">
    <location>
        <begin position="32"/>
        <end position="233"/>
    </location>
</feature>
<reference evidence="9" key="1">
    <citation type="submission" date="2012-02" db="EMBL/GenBank/DDBJ databases">
        <title>The complete genome of Echinicola vietnamensis DSM 17526.</title>
        <authorList>
            <person name="Lucas S."/>
            <person name="Copeland A."/>
            <person name="Lapidus A."/>
            <person name="Glavina del Rio T."/>
            <person name="Dalin E."/>
            <person name="Tice H."/>
            <person name="Bruce D."/>
            <person name="Goodwin L."/>
            <person name="Pitluck S."/>
            <person name="Peters L."/>
            <person name="Ovchinnikova G."/>
            <person name="Teshima H."/>
            <person name="Kyrpides N."/>
            <person name="Mavromatis K."/>
            <person name="Ivanova N."/>
            <person name="Brettin T."/>
            <person name="Detter J.C."/>
            <person name="Han C."/>
            <person name="Larimer F."/>
            <person name="Land M."/>
            <person name="Hauser L."/>
            <person name="Markowitz V."/>
            <person name="Cheng J.-F."/>
            <person name="Hugenholtz P."/>
            <person name="Woyke T."/>
            <person name="Wu D."/>
            <person name="Brambilla E."/>
            <person name="Klenk H.-P."/>
            <person name="Eisen J.A."/>
        </authorList>
    </citation>
    <scope>NUCLEOTIDE SEQUENCE [LARGE SCALE GENOMIC DNA]</scope>
    <source>
        <strain evidence="9">DSM 17526 / LMG 23754 / KMM 6221</strain>
    </source>
</reference>
<evidence type="ECO:0000259" key="6">
    <source>
        <dbReference type="Pfam" id="PF07980"/>
    </source>
</evidence>
<gene>
    <name evidence="8" type="ordered locus">Echvi_1377</name>
</gene>
<evidence type="ECO:0000256" key="5">
    <source>
        <dbReference type="ARBA" id="ARBA00023237"/>
    </source>
</evidence>
<comment type="similarity">
    <text evidence="2">Belongs to the SusD family.</text>
</comment>
<keyword evidence="9" id="KW-1185">Reference proteome</keyword>
<dbReference type="EMBL" id="CP003346">
    <property type="protein sequence ID" value="AGA77646.1"/>
    <property type="molecule type" value="Genomic_DNA"/>
</dbReference>
<accession>L0FY18</accession>
<dbReference type="InterPro" id="IPR033985">
    <property type="entry name" value="SusD-like_N"/>
</dbReference>
<dbReference type="GO" id="GO:0009279">
    <property type="term" value="C:cell outer membrane"/>
    <property type="evidence" value="ECO:0007669"/>
    <property type="project" value="UniProtKB-SubCell"/>
</dbReference>
<keyword evidence="5" id="KW-0998">Cell outer membrane</keyword>